<dbReference type="Proteomes" id="UP001141806">
    <property type="component" value="Unassembled WGS sequence"/>
</dbReference>
<name>A0A9Q0HAD4_9MAGN</name>
<proteinExistence type="predicted"/>
<evidence type="ECO:0000313" key="1">
    <source>
        <dbReference type="EMBL" id="KAJ4961586.1"/>
    </source>
</evidence>
<reference evidence="1" key="1">
    <citation type="journal article" date="2023" name="Plant J.">
        <title>The genome of the king protea, Protea cynaroides.</title>
        <authorList>
            <person name="Chang J."/>
            <person name="Duong T.A."/>
            <person name="Schoeman C."/>
            <person name="Ma X."/>
            <person name="Roodt D."/>
            <person name="Barker N."/>
            <person name="Li Z."/>
            <person name="Van de Peer Y."/>
            <person name="Mizrachi E."/>
        </authorList>
    </citation>
    <scope>NUCLEOTIDE SEQUENCE</scope>
    <source>
        <tissue evidence="1">Young leaves</tissue>
    </source>
</reference>
<dbReference type="AlphaFoldDB" id="A0A9Q0HAD4"/>
<comment type="caution">
    <text evidence="1">The sequence shown here is derived from an EMBL/GenBank/DDBJ whole genome shotgun (WGS) entry which is preliminary data.</text>
</comment>
<gene>
    <name evidence="1" type="ORF">NE237_021496</name>
</gene>
<keyword evidence="2" id="KW-1185">Reference proteome</keyword>
<dbReference type="EMBL" id="JAMYWD010000009">
    <property type="protein sequence ID" value="KAJ4961586.1"/>
    <property type="molecule type" value="Genomic_DNA"/>
</dbReference>
<sequence length="150" mass="17326">MEGDLPSSPLFVSEFKTKSFQKWLRKLQGKECHHCGRESSPLSRTNSDPLKLPVLVHQRAHRNGESHFKVSLTPSTLGYLKLDSPLQNHHNHHNFIPTNGTTLHNDDEEEESKDVYNFTTQRKKRAIAKMRAKAKRYFLGSFLEKKMANL</sequence>
<protein>
    <submittedName>
        <fullName evidence="1">Uncharacterized protein</fullName>
    </submittedName>
</protein>
<organism evidence="1 2">
    <name type="scientific">Protea cynaroides</name>
    <dbReference type="NCBI Taxonomy" id="273540"/>
    <lineage>
        <taxon>Eukaryota</taxon>
        <taxon>Viridiplantae</taxon>
        <taxon>Streptophyta</taxon>
        <taxon>Embryophyta</taxon>
        <taxon>Tracheophyta</taxon>
        <taxon>Spermatophyta</taxon>
        <taxon>Magnoliopsida</taxon>
        <taxon>Proteales</taxon>
        <taxon>Proteaceae</taxon>
        <taxon>Protea</taxon>
    </lineage>
</organism>
<evidence type="ECO:0000313" key="2">
    <source>
        <dbReference type="Proteomes" id="UP001141806"/>
    </source>
</evidence>
<accession>A0A9Q0HAD4</accession>
<dbReference type="OrthoDB" id="423313at2759"/>